<dbReference type="InterPro" id="IPR035965">
    <property type="entry name" value="PAS-like_dom_sf"/>
</dbReference>
<dbReference type="SUPFAM" id="SSF55785">
    <property type="entry name" value="PYP-like sensor domain (PAS domain)"/>
    <property type="match status" value="1"/>
</dbReference>
<dbReference type="EMBL" id="BMOS01000048">
    <property type="protein sequence ID" value="GGN66634.1"/>
    <property type="molecule type" value="Genomic_DNA"/>
</dbReference>
<reference evidence="2" key="2">
    <citation type="submission" date="2020-09" db="EMBL/GenBank/DDBJ databases">
        <authorList>
            <person name="Sun Q."/>
            <person name="Ohkuma M."/>
        </authorList>
    </citation>
    <scope>NUCLEOTIDE SEQUENCE</scope>
    <source>
        <strain evidence="2">JCM 17251</strain>
    </source>
</reference>
<dbReference type="Pfam" id="PF13596">
    <property type="entry name" value="PAS_10"/>
    <property type="match status" value="1"/>
</dbReference>
<dbReference type="RefSeq" id="WP_188859546.1">
    <property type="nucleotide sequence ID" value="NZ_BMOS01000048.1"/>
</dbReference>
<organism evidence="2 3">
    <name type="scientific">Oceanobacillus indicireducens</name>
    <dbReference type="NCBI Taxonomy" id="1004261"/>
    <lineage>
        <taxon>Bacteria</taxon>
        <taxon>Bacillati</taxon>
        <taxon>Bacillota</taxon>
        <taxon>Bacilli</taxon>
        <taxon>Bacillales</taxon>
        <taxon>Bacillaceae</taxon>
        <taxon>Oceanobacillus</taxon>
    </lineage>
</organism>
<sequence>MDHKTVKDGKVITMDELITENERLANEVKQLTEKVAELSEQPKNLEEQLSTRQLCFGGGHLTAHEANHLLNNLPLEISFIDKNDIVKYFNERSESPEEMMFVRTKDMLGADVADSHPSKSHGKVMPLVRDLKAGKRDIESMWFKKKNQYIHVSFKAIFNENGEYLGIMEYVQDIQPFFELPSEMKVGLRELDESN</sequence>
<keyword evidence="1" id="KW-0175">Coiled coil</keyword>
<accession>A0A917Y5F8</accession>
<keyword evidence="3" id="KW-1185">Reference proteome</keyword>
<dbReference type="AlphaFoldDB" id="A0A917Y5F8"/>
<reference evidence="2" key="1">
    <citation type="journal article" date="2014" name="Int. J. Syst. Evol. Microbiol.">
        <title>Complete genome sequence of Corynebacterium casei LMG S-19264T (=DSM 44701T), isolated from a smear-ripened cheese.</title>
        <authorList>
            <consortium name="US DOE Joint Genome Institute (JGI-PGF)"/>
            <person name="Walter F."/>
            <person name="Albersmeier A."/>
            <person name="Kalinowski J."/>
            <person name="Ruckert C."/>
        </authorList>
    </citation>
    <scope>NUCLEOTIDE SEQUENCE</scope>
    <source>
        <strain evidence="2">JCM 17251</strain>
    </source>
</reference>
<evidence type="ECO:0000313" key="3">
    <source>
        <dbReference type="Proteomes" id="UP000624041"/>
    </source>
</evidence>
<evidence type="ECO:0000256" key="1">
    <source>
        <dbReference type="SAM" id="Coils"/>
    </source>
</evidence>
<evidence type="ECO:0008006" key="4">
    <source>
        <dbReference type="Google" id="ProtNLM"/>
    </source>
</evidence>
<dbReference type="Gene3D" id="3.30.450.20">
    <property type="entry name" value="PAS domain"/>
    <property type="match status" value="1"/>
</dbReference>
<protein>
    <recommendedName>
        <fullName evidence="4">DUF438 domain-containing protein</fullName>
    </recommendedName>
</protein>
<dbReference type="Proteomes" id="UP000624041">
    <property type="component" value="Unassembled WGS sequence"/>
</dbReference>
<comment type="caution">
    <text evidence="2">The sequence shown here is derived from an EMBL/GenBank/DDBJ whole genome shotgun (WGS) entry which is preliminary data.</text>
</comment>
<feature type="coiled-coil region" evidence="1">
    <location>
        <begin position="14"/>
        <end position="48"/>
    </location>
</feature>
<proteinExistence type="predicted"/>
<evidence type="ECO:0000313" key="2">
    <source>
        <dbReference type="EMBL" id="GGN66634.1"/>
    </source>
</evidence>
<gene>
    <name evidence="2" type="ORF">GCM10007971_36890</name>
</gene>
<name>A0A917Y5F8_9BACI</name>